<evidence type="ECO:0000313" key="2">
    <source>
        <dbReference type="EMBL" id="RID87508.1"/>
    </source>
</evidence>
<dbReference type="Gene3D" id="1.50.10.10">
    <property type="match status" value="1"/>
</dbReference>
<dbReference type="SUPFAM" id="SSF48208">
    <property type="entry name" value="Six-hairpin glycosidases"/>
    <property type="match status" value="1"/>
</dbReference>
<dbReference type="InterPro" id="IPR008928">
    <property type="entry name" value="6-hairpin_glycosidase_sf"/>
</dbReference>
<dbReference type="AlphaFoldDB" id="A0A398BFE6"/>
<feature type="domain" description="Glycoside hydrolase family 65 central catalytic" evidence="1">
    <location>
        <begin position="2"/>
        <end position="74"/>
    </location>
</feature>
<keyword evidence="3" id="KW-1185">Reference proteome</keyword>
<organism evidence="2 3">
    <name type="scientific">Mesobacillus zeae</name>
    <dbReference type="NCBI Taxonomy" id="1917180"/>
    <lineage>
        <taxon>Bacteria</taxon>
        <taxon>Bacillati</taxon>
        <taxon>Bacillota</taxon>
        <taxon>Bacilli</taxon>
        <taxon>Bacillales</taxon>
        <taxon>Bacillaceae</taxon>
        <taxon>Mesobacillus</taxon>
    </lineage>
</organism>
<dbReference type="GO" id="GO:0003824">
    <property type="term" value="F:catalytic activity"/>
    <property type="evidence" value="ECO:0007669"/>
    <property type="project" value="InterPro"/>
</dbReference>
<dbReference type="OrthoDB" id="9758855at2"/>
<dbReference type="Pfam" id="PF03632">
    <property type="entry name" value="Glyco_hydro_65m"/>
    <property type="match status" value="1"/>
</dbReference>
<dbReference type="GO" id="GO:0005975">
    <property type="term" value="P:carbohydrate metabolic process"/>
    <property type="evidence" value="ECO:0007669"/>
    <property type="project" value="InterPro"/>
</dbReference>
<sequence length="121" mass="13577">MLFPHKFSKEEMEAAYRYYEPITTHDSSLSPSCHSIIAAWIGNKSAAEQYFMNATAIDTAPEKLGSAEGIHIANSEESCRPLSSGLQESETRFKAPHSSCTQKCRLLRKKFLFQSYGKAPR</sequence>
<accession>A0A398BFE6</accession>
<evidence type="ECO:0000259" key="1">
    <source>
        <dbReference type="Pfam" id="PF03632"/>
    </source>
</evidence>
<comment type="caution">
    <text evidence="2">The sequence shown here is derived from an EMBL/GenBank/DDBJ whole genome shotgun (WGS) entry which is preliminary data.</text>
</comment>
<dbReference type="Proteomes" id="UP000265816">
    <property type="component" value="Unassembled WGS sequence"/>
</dbReference>
<dbReference type="RefSeq" id="WP_119111768.1">
    <property type="nucleotide sequence ID" value="NZ_CBCSEO010000007.1"/>
</dbReference>
<name>A0A398BFE6_9BACI</name>
<dbReference type="InterPro" id="IPR005195">
    <property type="entry name" value="Glyco_hydro_65_M"/>
</dbReference>
<proteinExistence type="predicted"/>
<dbReference type="EMBL" id="QWVT01000009">
    <property type="protein sequence ID" value="RID87508.1"/>
    <property type="molecule type" value="Genomic_DNA"/>
</dbReference>
<reference evidence="2 3" key="1">
    <citation type="submission" date="2018-08" db="EMBL/GenBank/DDBJ databases">
        <title>Bacillus jemisoniae sp. nov., Bacillus chryseoplanitiae sp. nov., Bacillus resnikiae sp. nov., and Bacillus frankliniae sp. nov., isolated from Viking spacecraft and associated surfaces.</title>
        <authorList>
            <person name="Seuylemezian A."/>
            <person name="Vaishampayan P."/>
        </authorList>
    </citation>
    <scope>NUCLEOTIDE SEQUENCE [LARGE SCALE GENOMIC DNA]</scope>
    <source>
        <strain evidence="2 3">JJ-247</strain>
    </source>
</reference>
<dbReference type="InterPro" id="IPR012341">
    <property type="entry name" value="6hp_glycosidase-like_sf"/>
</dbReference>
<gene>
    <name evidence="2" type="ORF">D1970_04880</name>
</gene>
<protein>
    <recommendedName>
        <fullName evidence="1">Glycoside hydrolase family 65 central catalytic domain-containing protein</fullName>
    </recommendedName>
</protein>
<evidence type="ECO:0000313" key="3">
    <source>
        <dbReference type="Proteomes" id="UP000265816"/>
    </source>
</evidence>